<dbReference type="InterPro" id="IPR019812">
    <property type="entry name" value="Hydgase_assmbl_chp_CS"/>
</dbReference>
<dbReference type="FunFam" id="2.30.30.140:FF:000022">
    <property type="entry name" value="Hydrogenase assembly chaperone HybG"/>
    <property type="match status" value="1"/>
</dbReference>
<dbReference type="GO" id="GO:1902670">
    <property type="term" value="F:carbon dioxide binding"/>
    <property type="evidence" value="ECO:0007669"/>
    <property type="project" value="TreeGrafter"/>
</dbReference>
<feature type="coiled-coil region" evidence="2">
    <location>
        <begin position="55"/>
        <end position="85"/>
    </location>
</feature>
<evidence type="ECO:0000256" key="2">
    <source>
        <dbReference type="SAM" id="Coils"/>
    </source>
</evidence>
<name>A0A235BWE6_UNCW3</name>
<dbReference type="PANTHER" id="PTHR35177">
    <property type="entry name" value="HYDROGENASE MATURATION FACTOR HYBG"/>
    <property type="match status" value="1"/>
</dbReference>
<evidence type="ECO:0000256" key="1">
    <source>
        <dbReference type="ARBA" id="ARBA00006018"/>
    </source>
</evidence>
<dbReference type="PANTHER" id="PTHR35177:SF2">
    <property type="entry name" value="HYDROGENASE MATURATION FACTOR HYBG"/>
    <property type="match status" value="1"/>
</dbReference>
<reference evidence="3 4" key="1">
    <citation type="submission" date="2017-07" db="EMBL/GenBank/DDBJ databases">
        <title>Recovery of genomes from metagenomes via a dereplication, aggregation, and scoring strategy.</title>
        <authorList>
            <person name="Sieber C.M."/>
            <person name="Probst A.J."/>
            <person name="Sharrar A."/>
            <person name="Thomas B.C."/>
            <person name="Hess M."/>
            <person name="Tringe S.G."/>
            <person name="Banfield J.F."/>
        </authorList>
    </citation>
    <scope>NUCLEOTIDE SEQUENCE [LARGE SCALE GENOMIC DNA]</scope>
    <source>
        <strain evidence="3">JGI_Cruoil_03_51_56</strain>
    </source>
</reference>
<dbReference type="Proteomes" id="UP000215559">
    <property type="component" value="Unassembled WGS sequence"/>
</dbReference>
<dbReference type="GO" id="GO:0051604">
    <property type="term" value="P:protein maturation"/>
    <property type="evidence" value="ECO:0007669"/>
    <property type="project" value="TreeGrafter"/>
</dbReference>
<evidence type="ECO:0000313" key="4">
    <source>
        <dbReference type="Proteomes" id="UP000215559"/>
    </source>
</evidence>
<dbReference type="AlphaFoldDB" id="A0A235BWE6"/>
<comment type="similarity">
    <text evidence="1">Belongs to the HupF/HypC family.</text>
</comment>
<sequence>MCLGIPVRIVELNRDTAIGEVGGVQREISVMMTPDAKVGDYVIVHAGFAIQIVDQEEAKENLRILEQMARAVDEKREKVRRRKNARG</sequence>
<keyword evidence="2" id="KW-0175">Coiled coil</keyword>
<dbReference type="EMBL" id="NOZP01000041">
    <property type="protein sequence ID" value="OYD16678.1"/>
    <property type="molecule type" value="Genomic_DNA"/>
</dbReference>
<evidence type="ECO:0000313" key="3">
    <source>
        <dbReference type="EMBL" id="OYD16678.1"/>
    </source>
</evidence>
<dbReference type="Gene3D" id="2.30.30.140">
    <property type="match status" value="1"/>
</dbReference>
<dbReference type="NCBIfam" id="TIGR00074">
    <property type="entry name" value="hypC_hupF"/>
    <property type="match status" value="1"/>
</dbReference>
<proteinExistence type="inferred from homology"/>
<dbReference type="Pfam" id="PF01455">
    <property type="entry name" value="HupF_HypC"/>
    <property type="match status" value="1"/>
</dbReference>
<gene>
    <name evidence="3" type="ORF">CH330_02140</name>
</gene>
<dbReference type="GO" id="GO:0005506">
    <property type="term" value="F:iron ion binding"/>
    <property type="evidence" value="ECO:0007669"/>
    <property type="project" value="TreeGrafter"/>
</dbReference>
<protein>
    <recommendedName>
        <fullName evidence="5">HypC/HybG/HupF family hydrogenase formation chaperone</fullName>
    </recommendedName>
</protein>
<dbReference type="SUPFAM" id="SSF159127">
    <property type="entry name" value="HupF/HypC-like"/>
    <property type="match status" value="1"/>
</dbReference>
<organism evidence="3 4">
    <name type="scientific">candidate division WOR-3 bacterium JGI_Cruoil_03_51_56</name>
    <dbReference type="NCBI Taxonomy" id="1973747"/>
    <lineage>
        <taxon>Bacteria</taxon>
        <taxon>Bacteria division WOR-3</taxon>
    </lineage>
</organism>
<dbReference type="PROSITE" id="PS01097">
    <property type="entry name" value="HUPF_HYPC"/>
    <property type="match status" value="1"/>
</dbReference>
<evidence type="ECO:0008006" key="5">
    <source>
        <dbReference type="Google" id="ProtNLM"/>
    </source>
</evidence>
<dbReference type="InterPro" id="IPR001109">
    <property type="entry name" value="Hydrogenase_HupF/HypC"/>
</dbReference>
<comment type="caution">
    <text evidence="3">The sequence shown here is derived from an EMBL/GenBank/DDBJ whole genome shotgun (WGS) entry which is preliminary data.</text>
</comment>
<dbReference type="PRINTS" id="PR00445">
    <property type="entry name" value="HUPFHYPC"/>
</dbReference>
<accession>A0A235BWE6</accession>